<comment type="caution">
    <text evidence="2">The sequence shown here is derived from an EMBL/GenBank/DDBJ whole genome shotgun (WGS) entry which is preliminary data.</text>
</comment>
<dbReference type="EMBL" id="MU155153">
    <property type="protein sequence ID" value="KAF9483532.1"/>
    <property type="molecule type" value="Genomic_DNA"/>
</dbReference>
<dbReference type="Proteomes" id="UP000807469">
    <property type="component" value="Unassembled WGS sequence"/>
</dbReference>
<accession>A0A9P6CXZ9</accession>
<evidence type="ECO:0000313" key="2">
    <source>
        <dbReference type="EMBL" id="KAF9483532.1"/>
    </source>
</evidence>
<name>A0A9P6CXZ9_9AGAR</name>
<dbReference type="OrthoDB" id="270318at2759"/>
<sequence>MERLCDEILQLIFYELTDPSPITQVSRRFQGFSQDPYVRAHYFLVHYGPIEAMYNALGRGKVLNDRVLDILLTSGAHLSRYLIQIAIHHYFYTQAHFIKTQWVRNVPLRVFAYFLKLAEEKYGEIPRGKGEDDGSLFTTFLKENRLSTAMKTVTWEVVRTLLDTYNFIPFCNRDPIMSQFPLALAIEPRLLPYAVKNGFSMDYKYRDFVFRKMFERPPVSSETRAEDIADNVRELCNLDSAMFVSRTVAAEICMEAKVNEIGYAALKELDKSGHLRFELSTLVEDLLMTFLTTRSISSVSTGDILLHLFSDFPSTDVSVRLVILVVVFIAAENLHMTHTALRAKLEALNVGPIKRRDVVNILINPFVECYNAVINFARQEVSMGDDGPKGLSPQEIDAIVEEVAGRCLEIACKGKLLKIMAEGFPHLKQCLTQLVLQKYQIKIDEVPSWEDEGSDCEAYVAKLCRDFLRFGVGEVHTLESLQPEDIKLDAPDLKCSVSSNNEAPLRTLKDTFVQGDKDASELGEISQESLSTMIRHDEVTPVRSRRRIMYSYGISDAAGKYRYPQDSLHVGKWIKACFGPRSSVTAIFMTHAVINDNCSILHHYLMANDDSTYQLNNNVSTHVPVTLKHFQLLAALGRTPNFYMWQHIEIGAEFFFDEKDYLNSEVKVEPTHSAISSEASIRPVISSNRNKKRPRRTATTTVRSYAVPDSDEEDKQCFQAGKQQDKNPRETNLQLWIKHLGILLKMETRKHNLIKKCLEKAAAPDTKVRIQKNDFVKSLNTNLRTLRKLEAEIHHSVPFVEEYDNDQNDDEYMLKRTKRRRSNV</sequence>
<dbReference type="AlphaFoldDB" id="A0A9P6CXZ9"/>
<gene>
    <name evidence="2" type="ORF">BDN70DRAFT_873849</name>
</gene>
<feature type="region of interest" description="Disordered" evidence="1">
    <location>
        <begin position="686"/>
        <end position="706"/>
    </location>
</feature>
<reference evidence="2" key="1">
    <citation type="submission" date="2020-11" db="EMBL/GenBank/DDBJ databases">
        <authorList>
            <consortium name="DOE Joint Genome Institute"/>
            <person name="Ahrendt S."/>
            <person name="Riley R."/>
            <person name="Andreopoulos W."/>
            <person name="Labutti K."/>
            <person name="Pangilinan J."/>
            <person name="Ruiz-Duenas F.J."/>
            <person name="Barrasa J.M."/>
            <person name="Sanchez-Garcia M."/>
            <person name="Camarero S."/>
            <person name="Miyauchi S."/>
            <person name="Serrano A."/>
            <person name="Linde D."/>
            <person name="Babiker R."/>
            <person name="Drula E."/>
            <person name="Ayuso-Fernandez I."/>
            <person name="Pacheco R."/>
            <person name="Padilla G."/>
            <person name="Ferreira P."/>
            <person name="Barriuso J."/>
            <person name="Kellner H."/>
            <person name="Castanera R."/>
            <person name="Alfaro M."/>
            <person name="Ramirez L."/>
            <person name="Pisabarro A.G."/>
            <person name="Kuo A."/>
            <person name="Tritt A."/>
            <person name="Lipzen A."/>
            <person name="He G."/>
            <person name="Yan M."/>
            <person name="Ng V."/>
            <person name="Cullen D."/>
            <person name="Martin F."/>
            <person name="Rosso M.-N."/>
            <person name="Henrissat B."/>
            <person name="Hibbett D."/>
            <person name="Martinez A.T."/>
            <person name="Grigoriev I.V."/>
        </authorList>
    </citation>
    <scope>NUCLEOTIDE SEQUENCE</scope>
    <source>
        <strain evidence="2">CIRM-BRFM 674</strain>
    </source>
</reference>
<keyword evidence="3" id="KW-1185">Reference proteome</keyword>
<proteinExistence type="predicted"/>
<organism evidence="2 3">
    <name type="scientific">Pholiota conissans</name>
    <dbReference type="NCBI Taxonomy" id="109636"/>
    <lineage>
        <taxon>Eukaryota</taxon>
        <taxon>Fungi</taxon>
        <taxon>Dikarya</taxon>
        <taxon>Basidiomycota</taxon>
        <taxon>Agaricomycotina</taxon>
        <taxon>Agaricomycetes</taxon>
        <taxon>Agaricomycetidae</taxon>
        <taxon>Agaricales</taxon>
        <taxon>Agaricineae</taxon>
        <taxon>Strophariaceae</taxon>
        <taxon>Pholiota</taxon>
    </lineage>
</organism>
<evidence type="ECO:0000313" key="3">
    <source>
        <dbReference type="Proteomes" id="UP000807469"/>
    </source>
</evidence>
<protein>
    <submittedName>
        <fullName evidence="2">Uncharacterized protein</fullName>
    </submittedName>
</protein>
<evidence type="ECO:0000256" key="1">
    <source>
        <dbReference type="SAM" id="MobiDB-lite"/>
    </source>
</evidence>